<accession>A0A8J5RKY8</accession>
<comment type="caution">
    <text evidence="2">The sequence shown here is derived from an EMBL/GenBank/DDBJ whole genome shotgun (WGS) entry which is preliminary data.</text>
</comment>
<feature type="chain" id="PRO_5035317927" evidence="1">
    <location>
        <begin position="25"/>
        <end position="67"/>
    </location>
</feature>
<feature type="signal peptide" evidence="1">
    <location>
        <begin position="1"/>
        <end position="24"/>
    </location>
</feature>
<name>A0A8J5RKY8_9HYME</name>
<protein>
    <submittedName>
        <fullName evidence="2">Uncharacterized protein</fullName>
    </submittedName>
</protein>
<evidence type="ECO:0000313" key="2">
    <source>
        <dbReference type="EMBL" id="KAG8042069.1"/>
    </source>
</evidence>
<proteinExistence type="predicted"/>
<sequence>MGNLTTVVRFGAALLPYLVDYVVGTNDTLADGGCRLSVVGCWLSASKDSLPSVSFIADASAVLVFPL</sequence>
<organism evidence="2 3">
    <name type="scientific">Cotesia typhae</name>
    <dbReference type="NCBI Taxonomy" id="2053667"/>
    <lineage>
        <taxon>Eukaryota</taxon>
        <taxon>Metazoa</taxon>
        <taxon>Ecdysozoa</taxon>
        <taxon>Arthropoda</taxon>
        <taxon>Hexapoda</taxon>
        <taxon>Insecta</taxon>
        <taxon>Pterygota</taxon>
        <taxon>Neoptera</taxon>
        <taxon>Endopterygota</taxon>
        <taxon>Hymenoptera</taxon>
        <taxon>Apocrita</taxon>
        <taxon>Ichneumonoidea</taxon>
        <taxon>Braconidae</taxon>
        <taxon>Microgastrinae</taxon>
        <taxon>Cotesia</taxon>
    </lineage>
</organism>
<keyword evidence="1" id="KW-0732">Signal</keyword>
<evidence type="ECO:0000256" key="1">
    <source>
        <dbReference type="SAM" id="SignalP"/>
    </source>
</evidence>
<keyword evidence="3" id="KW-1185">Reference proteome</keyword>
<dbReference type="EMBL" id="JAAOIC020000003">
    <property type="protein sequence ID" value="KAG8042069.1"/>
    <property type="molecule type" value="Genomic_DNA"/>
</dbReference>
<dbReference type="Proteomes" id="UP000729913">
    <property type="component" value="Unassembled WGS sequence"/>
</dbReference>
<evidence type="ECO:0000313" key="3">
    <source>
        <dbReference type="Proteomes" id="UP000729913"/>
    </source>
</evidence>
<reference evidence="2" key="2">
    <citation type="submission" date="2021-04" db="EMBL/GenBank/DDBJ databases">
        <title>Genome-wide patterns of bracovirus chromosomal integration into multiple host tissues during parasitism.</title>
        <authorList>
            <person name="Chebbi M.A.C."/>
        </authorList>
    </citation>
    <scope>NUCLEOTIDE SEQUENCE</scope>
    <source>
        <tissue evidence="2">Whole body</tissue>
    </source>
</reference>
<dbReference type="AlphaFoldDB" id="A0A8J5RKY8"/>
<gene>
    <name evidence="2" type="ORF">G9C98_000060</name>
</gene>
<reference evidence="2" key="1">
    <citation type="submission" date="2020-03" db="EMBL/GenBank/DDBJ databases">
        <authorList>
            <person name="Chebbi M.A."/>
            <person name="Drezen J.M."/>
        </authorList>
    </citation>
    <scope>NUCLEOTIDE SEQUENCE</scope>
    <source>
        <tissue evidence="2">Whole body</tissue>
    </source>
</reference>